<dbReference type="Proteomes" id="UP001230908">
    <property type="component" value="Unassembled WGS sequence"/>
</dbReference>
<sequence length="207" mass="22618">MASQGHTLRIDAFSSITRILDAARRVFATGDGAGTLDRIAREAGVGIATLYRHFPNRQTLARAVYERIFTEEIQPILAQISDGDAPRPVLLDVAERLSDIAQRERGLVSSIGNLTEATTELLQRSTEAITPIVQRAQQAGTIRPDIDADDIPHLLAMVAAALGVLDADRTTRRRYLSLLLDALNPAQATPLPTRQPRRPAKRGPTRT</sequence>
<dbReference type="InterPro" id="IPR009057">
    <property type="entry name" value="Homeodomain-like_sf"/>
</dbReference>
<dbReference type="InterPro" id="IPR050109">
    <property type="entry name" value="HTH-type_TetR-like_transc_reg"/>
</dbReference>
<dbReference type="PANTHER" id="PTHR30055:SF234">
    <property type="entry name" value="HTH-TYPE TRANSCRIPTIONAL REGULATOR BETI"/>
    <property type="match status" value="1"/>
</dbReference>
<evidence type="ECO:0000256" key="2">
    <source>
        <dbReference type="ARBA" id="ARBA00023125"/>
    </source>
</evidence>
<gene>
    <name evidence="7" type="ORF">RB614_09740</name>
</gene>
<dbReference type="PANTHER" id="PTHR30055">
    <property type="entry name" value="HTH-TYPE TRANSCRIPTIONAL REGULATOR RUTR"/>
    <property type="match status" value="1"/>
</dbReference>
<reference evidence="7 8" key="1">
    <citation type="submission" date="2023-08" db="EMBL/GenBank/DDBJ databases">
        <title>Phytohabitans sansha sp. nov., isolated from marine sediment.</title>
        <authorList>
            <person name="Zhao Y."/>
            <person name="Yi K."/>
        </authorList>
    </citation>
    <scope>NUCLEOTIDE SEQUENCE [LARGE SCALE GENOMIC DNA]</scope>
    <source>
        <strain evidence="7 8">ZYX-F-186</strain>
    </source>
</reference>
<keyword evidence="2 4" id="KW-0238">DNA-binding</keyword>
<evidence type="ECO:0000256" key="5">
    <source>
        <dbReference type="SAM" id="MobiDB-lite"/>
    </source>
</evidence>
<dbReference type="PROSITE" id="PS50977">
    <property type="entry name" value="HTH_TETR_2"/>
    <property type="match status" value="1"/>
</dbReference>
<dbReference type="SUPFAM" id="SSF48498">
    <property type="entry name" value="Tetracyclin repressor-like, C-terminal domain"/>
    <property type="match status" value="1"/>
</dbReference>
<keyword evidence="8" id="KW-1185">Reference proteome</keyword>
<feature type="domain" description="HTH tetR-type" evidence="6">
    <location>
        <begin position="13"/>
        <end position="72"/>
    </location>
</feature>
<feature type="DNA-binding region" description="H-T-H motif" evidence="4">
    <location>
        <begin position="35"/>
        <end position="54"/>
    </location>
</feature>
<keyword evidence="3" id="KW-0804">Transcription</keyword>
<dbReference type="Pfam" id="PF21597">
    <property type="entry name" value="TetR_C_43"/>
    <property type="match status" value="1"/>
</dbReference>
<dbReference type="Gene3D" id="1.10.357.10">
    <property type="entry name" value="Tetracycline Repressor, domain 2"/>
    <property type="match status" value="1"/>
</dbReference>
<proteinExistence type="predicted"/>
<name>A0ABU0ZCL8_9ACTN</name>
<dbReference type="InterPro" id="IPR001647">
    <property type="entry name" value="HTH_TetR"/>
</dbReference>
<dbReference type="PRINTS" id="PR00455">
    <property type="entry name" value="HTHTETR"/>
</dbReference>
<evidence type="ECO:0000256" key="4">
    <source>
        <dbReference type="PROSITE-ProRule" id="PRU00335"/>
    </source>
</evidence>
<dbReference type="RefSeq" id="WP_308712070.1">
    <property type="nucleotide sequence ID" value="NZ_JAVHUY010000007.1"/>
</dbReference>
<organism evidence="7 8">
    <name type="scientific">Phytohabitans maris</name>
    <dbReference type="NCBI Taxonomy" id="3071409"/>
    <lineage>
        <taxon>Bacteria</taxon>
        <taxon>Bacillati</taxon>
        <taxon>Actinomycetota</taxon>
        <taxon>Actinomycetes</taxon>
        <taxon>Micromonosporales</taxon>
        <taxon>Micromonosporaceae</taxon>
    </lineage>
</organism>
<feature type="region of interest" description="Disordered" evidence="5">
    <location>
        <begin position="187"/>
        <end position="207"/>
    </location>
</feature>
<comment type="caution">
    <text evidence="7">The sequence shown here is derived from an EMBL/GenBank/DDBJ whole genome shotgun (WGS) entry which is preliminary data.</text>
</comment>
<evidence type="ECO:0000313" key="7">
    <source>
        <dbReference type="EMBL" id="MDQ7904801.1"/>
    </source>
</evidence>
<accession>A0ABU0ZCL8</accession>
<evidence type="ECO:0000256" key="1">
    <source>
        <dbReference type="ARBA" id="ARBA00023015"/>
    </source>
</evidence>
<dbReference type="EMBL" id="JAVHUY010000007">
    <property type="protein sequence ID" value="MDQ7904801.1"/>
    <property type="molecule type" value="Genomic_DNA"/>
</dbReference>
<dbReference type="SUPFAM" id="SSF46689">
    <property type="entry name" value="Homeodomain-like"/>
    <property type="match status" value="1"/>
</dbReference>
<dbReference type="InterPro" id="IPR049445">
    <property type="entry name" value="TetR_SbtR-like_C"/>
</dbReference>
<dbReference type="Pfam" id="PF00440">
    <property type="entry name" value="TetR_N"/>
    <property type="match status" value="1"/>
</dbReference>
<evidence type="ECO:0000259" key="6">
    <source>
        <dbReference type="PROSITE" id="PS50977"/>
    </source>
</evidence>
<keyword evidence="1" id="KW-0805">Transcription regulation</keyword>
<protein>
    <submittedName>
        <fullName evidence="7">Helix-turn-helix domain-containing protein</fullName>
    </submittedName>
</protein>
<dbReference type="InterPro" id="IPR036271">
    <property type="entry name" value="Tet_transcr_reg_TetR-rel_C_sf"/>
</dbReference>
<evidence type="ECO:0000256" key="3">
    <source>
        <dbReference type="ARBA" id="ARBA00023163"/>
    </source>
</evidence>
<feature type="compositionally biased region" description="Basic residues" evidence="5">
    <location>
        <begin position="195"/>
        <end position="207"/>
    </location>
</feature>
<evidence type="ECO:0000313" key="8">
    <source>
        <dbReference type="Proteomes" id="UP001230908"/>
    </source>
</evidence>